<evidence type="ECO:0000259" key="3">
    <source>
        <dbReference type="Pfam" id="PF12161"/>
    </source>
</evidence>
<evidence type="ECO:0000313" key="4">
    <source>
        <dbReference type="EMBL" id="SHH15642.1"/>
    </source>
</evidence>
<keyword evidence="2" id="KW-0680">Restriction system</keyword>
<accession>A0A1M5QNH9</accession>
<feature type="domain" description="N6 adenine-specific DNA methyltransferase N-terminal" evidence="3">
    <location>
        <begin position="10"/>
        <end position="49"/>
    </location>
</feature>
<dbReference type="EMBL" id="FQXA01000004">
    <property type="protein sequence ID" value="SHH15642.1"/>
    <property type="molecule type" value="Genomic_DNA"/>
</dbReference>
<dbReference type="InterPro" id="IPR029063">
    <property type="entry name" value="SAM-dependent_MTases_sf"/>
</dbReference>
<proteinExistence type="inferred from homology"/>
<comment type="similarity">
    <text evidence="1">Belongs to the N(4)/N(6)-methyltransferase family.</text>
</comment>
<dbReference type="Proteomes" id="UP000184000">
    <property type="component" value="Unassembled WGS sequence"/>
</dbReference>
<gene>
    <name evidence="4" type="ORF">SAMN02744645_2742</name>
</gene>
<dbReference type="GO" id="GO:0009307">
    <property type="term" value="P:DNA restriction-modification system"/>
    <property type="evidence" value="ECO:0007669"/>
    <property type="project" value="UniProtKB-KW"/>
</dbReference>
<organism evidence="4 5">
    <name type="scientific">Stutzerimonas xanthomarina DSM 18231</name>
    <dbReference type="NCBI Taxonomy" id="1403346"/>
    <lineage>
        <taxon>Bacteria</taxon>
        <taxon>Pseudomonadati</taxon>
        <taxon>Pseudomonadota</taxon>
        <taxon>Gammaproteobacteria</taxon>
        <taxon>Pseudomonadales</taxon>
        <taxon>Pseudomonadaceae</taxon>
        <taxon>Stutzerimonas</taxon>
    </lineage>
</organism>
<sequence>MNTENHSQTAAFLWSIADLLRGDFKQSQYGRIILPFTLLRRMECVLAPTPIK</sequence>
<dbReference type="Pfam" id="PF12161">
    <property type="entry name" value="HsdM_N"/>
    <property type="match status" value="1"/>
</dbReference>
<dbReference type="InterPro" id="IPR022749">
    <property type="entry name" value="D12N6_MeTrfase_N"/>
</dbReference>
<dbReference type="AlphaFoldDB" id="A0A1M5QNH9"/>
<protein>
    <submittedName>
        <fullName evidence="4">HsdM N-terminal domain-containing protein</fullName>
    </submittedName>
</protein>
<name>A0A1M5QNH9_9GAMM</name>
<evidence type="ECO:0000256" key="2">
    <source>
        <dbReference type="ARBA" id="ARBA00022747"/>
    </source>
</evidence>
<dbReference type="SUPFAM" id="SSF53335">
    <property type="entry name" value="S-adenosyl-L-methionine-dependent methyltransferases"/>
    <property type="match status" value="1"/>
</dbReference>
<dbReference type="Gene3D" id="1.20.1260.30">
    <property type="match status" value="1"/>
</dbReference>
<dbReference type="InterPro" id="IPR038333">
    <property type="entry name" value="T1MK-like_N_sf"/>
</dbReference>
<evidence type="ECO:0000313" key="5">
    <source>
        <dbReference type="Proteomes" id="UP000184000"/>
    </source>
</evidence>
<evidence type="ECO:0000256" key="1">
    <source>
        <dbReference type="ARBA" id="ARBA00006594"/>
    </source>
</evidence>
<reference evidence="4 5" key="1">
    <citation type="submission" date="2016-11" db="EMBL/GenBank/DDBJ databases">
        <authorList>
            <person name="Jaros S."/>
            <person name="Januszkiewicz K."/>
            <person name="Wedrychowicz H."/>
        </authorList>
    </citation>
    <scope>NUCLEOTIDE SEQUENCE [LARGE SCALE GENOMIC DNA]</scope>
    <source>
        <strain evidence="4 5">DSM 18231</strain>
    </source>
</reference>